<comment type="caution">
    <text evidence="2">The sequence shown here is derived from an EMBL/GenBank/DDBJ whole genome shotgun (WGS) entry which is preliminary data.</text>
</comment>
<organism evidence="2 3">
    <name type="scientific">Paralvinella palmiformis</name>
    <dbReference type="NCBI Taxonomy" id="53620"/>
    <lineage>
        <taxon>Eukaryota</taxon>
        <taxon>Metazoa</taxon>
        <taxon>Spiralia</taxon>
        <taxon>Lophotrochozoa</taxon>
        <taxon>Annelida</taxon>
        <taxon>Polychaeta</taxon>
        <taxon>Sedentaria</taxon>
        <taxon>Canalipalpata</taxon>
        <taxon>Terebellida</taxon>
        <taxon>Terebelliformia</taxon>
        <taxon>Alvinellidae</taxon>
        <taxon>Paralvinella</taxon>
    </lineage>
</organism>
<proteinExistence type="predicted"/>
<sequence length="162" mass="18464">MLWILVNMSTIYFLVTGLICLTITGAEDDDFDRRSDVFNRLREAYFKRGELEKRDCIGLGRPCRSTLAWNSRCCGDTVCYWPNGVSMTKDGYCVKCISNTQKCQLDSQCCELLVCHRESILSPDGRCGPKRGRNEICHENDNCISEKCVKTASSFWTEGRCE</sequence>
<name>A0AAD9N9Q9_9ANNE</name>
<keyword evidence="1" id="KW-0732">Signal</keyword>
<feature type="chain" id="PRO_5041965857" evidence="1">
    <location>
        <begin position="27"/>
        <end position="162"/>
    </location>
</feature>
<evidence type="ECO:0000313" key="3">
    <source>
        <dbReference type="Proteomes" id="UP001208570"/>
    </source>
</evidence>
<dbReference type="AlphaFoldDB" id="A0AAD9N9Q9"/>
<dbReference type="EMBL" id="JAODUP010000155">
    <property type="protein sequence ID" value="KAK2159294.1"/>
    <property type="molecule type" value="Genomic_DNA"/>
</dbReference>
<accession>A0AAD9N9Q9</accession>
<dbReference type="Proteomes" id="UP001208570">
    <property type="component" value="Unassembled WGS sequence"/>
</dbReference>
<protein>
    <submittedName>
        <fullName evidence="2">Uncharacterized protein</fullName>
    </submittedName>
</protein>
<evidence type="ECO:0000256" key="1">
    <source>
        <dbReference type="SAM" id="SignalP"/>
    </source>
</evidence>
<evidence type="ECO:0000313" key="2">
    <source>
        <dbReference type="EMBL" id="KAK2159294.1"/>
    </source>
</evidence>
<gene>
    <name evidence="2" type="ORF">LSH36_155g06003</name>
</gene>
<feature type="signal peptide" evidence="1">
    <location>
        <begin position="1"/>
        <end position="26"/>
    </location>
</feature>
<reference evidence="2" key="1">
    <citation type="journal article" date="2023" name="Mol. Biol. Evol.">
        <title>Third-Generation Sequencing Reveals the Adaptive Role of the Epigenome in Three Deep-Sea Polychaetes.</title>
        <authorList>
            <person name="Perez M."/>
            <person name="Aroh O."/>
            <person name="Sun Y."/>
            <person name="Lan Y."/>
            <person name="Juniper S.K."/>
            <person name="Young C.R."/>
            <person name="Angers B."/>
            <person name="Qian P.Y."/>
        </authorList>
    </citation>
    <scope>NUCLEOTIDE SEQUENCE</scope>
    <source>
        <strain evidence="2">P08H-3</strain>
    </source>
</reference>
<keyword evidence="3" id="KW-1185">Reference proteome</keyword>